<dbReference type="Proteomes" id="UP001595075">
    <property type="component" value="Unassembled WGS sequence"/>
</dbReference>
<evidence type="ECO:0000313" key="4">
    <source>
        <dbReference type="Proteomes" id="UP001595075"/>
    </source>
</evidence>
<evidence type="ECO:0000256" key="1">
    <source>
        <dbReference type="SAM" id="Coils"/>
    </source>
</evidence>
<feature type="coiled-coil region" evidence="1">
    <location>
        <begin position="244"/>
        <end position="271"/>
    </location>
</feature>
<gene>
    <name evidence="3" type="ORF">VTL71DRAFT_9871</name>
</gene>
<protein>
    <submittedName>
        <fullName evidence="3">Uncharacterized protein</fullName>
    </submittedName>
</protein>
<feature type="compositionally biased region" description="Basic and acidic residues" evidence="2">
    <location>
        <begin position="441"/>
        <end position="451"/>
    </location>
</feature>
<feature type="region of interest" description="Disordered" evidence="2">
    <location>
        <begin position="412"/>
        <end position="471"/>
    </location>
</feature>
<dbReference type="EMBL" id="JAZHXI010000024">
    <property type="protein sequence ID" value="KAL2060049.1"/>
    <property type="molecule type" value="Genomic_DNA"/>
</dbReference>
<organism evidence="3 4">
    <name type="scientific">Oculimacula yallundae</name>
    <dbReference type="NCBI Taxonomy" id="86028"/>
    <lineage>
        <taxon>Eukaryota</taxon>
        <taxon>Fungi</taxon>
        <taxon>Dikarya</taxon>
        <taxon>Ascomycota</taxon>
        <taxon>Pezizomycotina</taxon>
        <taxon>Leotiomycetes</taxon>
        <taxon>Helotiales</taxon>
        <taxon>Ploettnerulaceae</taxon>
        <taxon>Oculimacula</taxon>
    </lineage>
</organism>
<name>A0ABR4BSM7_9HELO</name>
<evidence type="ECO:0000313" key="3">
    <source>
        <dbReference type="EMBL" id="KAL2060049.1"/>
    </source>
</evidence>
<feature type="compositionally biased region" description="Basic and acidic residues" evidence="2">
    <location>
        <begin position="24"/>
        <end position="38"/>
    </location>
</feature>
<reference evidence="3 4" key="1">
    <citation type="journal article" date="2024" name="Commun. Biol.">
        <title>Comparative genomic analysis of thermophilic fungi reveals convergent evolutionary adaptations and gene losses.</title>
        <authorList>
            <person name="Steindorff A.S."/>
            <person name="Aguilar-Pontes M.V."/>
            <person name="Robinson A.J."/>
            <person name="Andreopoulos B."/>
            <person name="LaButti K."/>
            <person name="Kuo A."/>
            <person name="Mondo S."/>
            <person name="Riley R."/>
            <person name="Otillar R."/>
            <person name="Haridas S."/>
            <person name="Lipzen A."/>
            <person name="Grimwood J."/>
            <person name="Schmutz J."/>
            <person name="Clum A."/>
            <person name="Reid I.D."/>
            <person name="Moisan M.C."/>
            <person name="Butler G."/>
            <person name="Nguyen T.T.M."/>
            <person name="Dewar K."/>
            <person name="Conant G."/>
            <person name="Drula E."/>
            <person name="Henrissat B."/>
            <person name="Hansel C."/>
            <person name="Singer S."/>
            <person name="Hutchinson M.I."/>
            <person name="de Vries R.P."/>
            <person name="Natvig D.O."/>
            <person name="Powell A.J."/>
            <person name="Tsang A."/>
            <person name="Grigoriev I.V."/>
        </authorList>
    </citation>
    <scope>NUCLEOTIDE SEQUENCE [LARGE SCALE GENOMIC DNA]</scope>
    <source>
        <strain evidence="3 4">CBS 494.80</strain>
    </source>
</reference>
<accession>A0ABR4BSM7</accession>
<sequence>MSRMVKTSHIMPRVGSTASGKQHGSSERPSNHPRDGKPAGRRNRNAKNQIDSARDVCLQMERALASDIPDGPPKLSIHPTVHLSGIKLGDCESKKVAPKSYSKKTTLRTIRLTNRLRKESQQAKIGNPVERKAGDKRLKTLTEPLGLETGTGDAKMVSDVDDTLNQKSSAEKALRGIIINAVENGQIPLEEVFNTHLTIGSIRSFFAKFKDCLESQSPDTDIAKLSDSVLQVEFVFARSHFKVKAIEEERLARKTKEREDMKRAIEMYKQKSSKEMDTKKIMKSICNTLKYDTGADFNRSTTVPSSVEQKHGAVKEATVEMKGPERVPTLWKQEFIREVDTIAPNGSQQGREAASKLQLNADTCGRCSPKSSDYGHIIPPTSFSFGASGSTLPGAERGRVYHIIETIPFRQKAESRKSKSCKKKSTGLSEEMQAVGVQDDGDSHKRSQSPEKKRKGSDGVAIPIDNQVINH</sequence>
<evidence type="ECO:0000256" key="2">
    <source>
        <dbReference type="SAM" id="MobiDB-lite"/>
    </source>
</evidence>
<feature type="region of interest" description="Disordered" evidence="2">
    <location>
        <begin position="1"/>
        <end position="51"/>
    </location>
</feature>
<proteinExistence type="predicted"/>
<keyword evidence="4" id="KW-1185">Reference proteome</keyword>
<keyword evidence="1" id="KW-0175">Coiled coil</keyword>
<comment type="caution">
    <text evidence="3">The sequence shown here is derived from an EMBL/GenBank/DDBJ whole genome shotgun (WGS) entry which is preliminary data.</text>
</comment>